<organism evidence="1">
    <name type="scientific">Opuntia streptacantha</name>
    <name type="common">Prickly pear cactus</name>
    <name type="synonym">Opuntia cardona</name>
    <dbReference type="NCBI Taxonomy" id="393608"/>
    <lineage>
        <taxon>Eukaryota</taxon>
        <taxon>Viridiplantae</taxon>
        <taxon>Streptophyta</taxon>
        <taxon>Embryophyta</taxon>
        <taxon>Tracheophyta</taxon>
        <taxon>Spermatophyta</taxon>
        <taxon>Magnoliopsida</taxon>
        <taxon>eudicotyledons</taxon>
        <taxon>Gunneridae</taxon>
        <taxon>Pentapetalae</taxon>
        <taxon>Caryophyllales</taxon>
        <taxon>Cactineae</taxon>
        <taxon>Cactaceae</taxon>
        <taxon>Opuntioideae</taxon>
        <taxon>Opuntia</taxon>
    </lineage>
</organism>
<dbReference type="EMBL" id="GISG01145372">
    <property type="protein sequence ID" value="MBA4646253.1"/>
    <property type="molecule type" value="Transcribed_RNA"/>
</dbReference>
<sequence length="148" mass="16121">MGKASSSLSCAEDLSQWELSFIGHFKAHEDSSSVSFMAGDWAISFGLGPHVICEPQARPFTCKSSFTAFLVEPSTPMLMPGGFSFCGNGRSSSPELASVISSMPSFTFCRPSPGPQEVRHRASFLDSMASTSATYTCKRWTYYVIYIV</sequence>
<dbReference type="AlphaFoldDB" id="A0A7C8ZNB4"/>
<reference evidence="1" key="2">
    <citation type="submission" date="2020-07" db="EMBL/GenBank/DDBJ databases">
        <authorList>
            <person name="Vera ALvarez R."/>
            <person name="Arias-Moreno D.M."/>
            <person name="Jimenez-Jacinto V."/>
            <person name="Jimenez-Bremont J.F."/>
            <person name="Swaminathan K."/>
            <person name="Moose S.P."/>
            <person name="Guerrero-Gonzalez M.L."/>
            <person name="Marino-Ramirez L."/>
            <person name="Landsman D."/>
            <person name="Rodriguez-Kessler M."/>
            <person name="Delgado-Sanchez P."/>
        </authorList>
    </citation>
    <scope>NUCLEOTIDE SEQUENCE</scope>
    <source>
        <tissue evidence="1">Cladode</tissue>
    </source>
</reference>
<accession>A0A7C8ZNB4</accession>
<reference evidence="1" key="1">
    <citation type="journal article" date="2013" name="J. Plant Res.">
        <title>Effect of fungi and light on seed germination of three Opuntia species from semiarid lands of central Mexico.</title>
        <authorList>
            <person name="Delgado-Sanchez P."/>
            <person name="Jimenez-Bremont J.F."/>
            <person name="Guerrero-Gonzalez Mde L."/>
            <person name="Flores J."/>
        </authorList>
    </citation>
    <scope>NUCLEOTIDE SEQUENCE</scope>
    <source>
        <tissue evidence="1">Cladode</tissue>
    </source>
</reference>
<name>A0A7C8ZNB4_OPUST</name>
<proteinExistence type="predicted"/>
<evidence type="ECO:0000313" key="1">
    <source>
        <dbReference type="EMBL" id="MBA4646253.1"/>
    </source>
</evidence>
<protein>
    <submittedName>
        <fullName evidence="1">Uncharacterized protein</fullName>
    </submittedName>
</protein>
<dbReference type="EMBL" id="GISG01145371">
    <property type="protein sequence ID" value="MBA4646252.1"/>
    <property type="molecule type" value="Transcribed_RNA"/>
</dbReference>